<dbReference type="FunFam" id="3.90.226.10:FF:000001">
    <property type="entry name" value="ATP-dependent Clp protease proteolytic subunit"/>
    <property type="match status" value="1"/>
</dbReference>
<dbReference type="SUPFAM" id="SSF52096">
    <property type="entry name" value="ClpP/crotonase"/>
    <property type="match status" value="1"/>
</dbReference>
<evidence type="ECO:0000256" key="5">
    <source>
        <dbReference type="ARBA" id="ARBA00022825"/>
    </source>
</evidence>
<evidence type="ECO:0000256" key="10">
    <source>
        <dbReference type="RuleBase" id="RU000549"/>
    </source>
</evidence>
<evidence type="ECO:0000256" key="4">
    <source>
        <dbReference type="ARBA" id="ARBA00022801"/>
    </source>
</evidence>
<evidence type="ECO:0000256" key="9">
    <source>
        <dbReference type="PROSITE-ProRule" id="PRU10086"/>
    </source>
</evidence>
<dbReference type="PROSITE" id="PS00381">
    <property type="entry name" value="CLP_PROTEASE_SER"/>
    <property type="match status" value="1"/>
</dbReference>
<dbReference type="InterPro" id="IPR018215">
    <property type="entry name" value="ClpP_Ser_AS"/>
</dbReference>
<dbReference type="Gene3D" id="3.90.226.10">
    <property type="entry name" value="2-enoyl-CoA Hydratase, Chain A, domain 1"/>
    <property type="match status" value="1"/>
</dbReference>
<dbReference type="InterPro" id="IPR033135">
    <property type="entry name" value="ClpP_His_AS"/>
</dbReference>
<dbReference type="GO" id="GO:0004252">
    <property type="term" value="F:serine-type endopeptidase activity"/>
    <property type="evidence" value="ECO:0007669"/>
    <property type="project" value="UniProtKB-UniRule"/>
</dbReference>
<comment type="subcellular location">
    <subcellularLocation>
        <location evidence="7">Cytoplasm</location>
    </subcellularLocation>
</comment>
<dbReference type="Proteomes" id="UP000593892">
    <property type="component" value="Chromosome"/>
</dbReference>
<dbReference type="GO" id="GO:0004176">
    <property type="term" value="F:ATP-dependent peptidase activity"/>
    <property type="evidence" value="ECO:0007669"/>
    <property type="project" value="InterPro"/>
</dbReference>
<feature type="active site" evidence="7 9">
    <location>
        <position position="122"/>
    </location>
</feature>
<evidence type="ECO:0000256" key="11">
    <source>
        <dbReference type="RuleBase" id="RU000550"/>
    </source>
</evidence>
<dbReference type="GO" id="GO:0009368">
    <property type="term" value="C:endopeptidase Clp complex"/>
    <property type="evidence" value="ECO:0007669"/>
    <property type="project" value="TreeGrafter"/>
</dbReference>
<evidence type="ECO:0000256" key="3">
    <source>
        <dbReference type="ARBA" id="ARBA00022670"/>
    </source>
</evidence>
<evidence type="ECO:0000256" key="12">
    <source>
        <dbReference type="RuleBase" id="RU003567"/>
    </source>
</evidence>
<evidence type="ECO:0000256" key="6">
    <source>
        <dbReference type="ARBA" id="ARBA00034021"/>
    </source>
</evidence>
<dbReference type="EC" id="3.4.21.92" evidence="7 10"/>
<dbReference type="InterPro" id="IPR029045">
    <property type="entry name" value="ClpP/crotonase-like_dom_sf"/>
</dbReference>
<dbReference type="PRINTS" id="PR00127">
    <property type="entry name" value="CLPPROTEASEP"/>
</dbReference>
<comment type="function">
    <text evidence="7 11">Cleaves peptides in various proteins in a process that requires ATP hydrolysis. Has a chymotrypsin-like activity. Plays a major role in the degradation of misfolded proteins.</text>
</comment>
<name>A0A7S7SN60_PALFE</name>
<dbReference type="AlphaFoldDB" id="A0A7S7SN60"/>
<keyword evidence="14" id="KW-1185">Reference proteome</keyword>
<comment type="catalytic activity">
    <reaction evidence="6 7 9">
        <text>Hydrolysis of proteins to small peptides in the presence of ATP and magnesium. alpha-casein is the usual test substrate. In the absence of ATP, only oligopeptides shorter than five residues are hydrolyzed (such as succinyl-Leu-Tyr-|-NHMec, and Leu-Tyr-Leu-|-Tyr-Trp, in which cleavage of the -Tyr-|-Leu- and -Tyr-|-Trp bonds also occurs).</text>
        <dbReference type="EC" id="3.4.21.92"/>
    </reaction>
</comment>
<keyword evidence="3 7" id="KW-0645">Protease</keyword>
<dbReference type="PROSITE" id="PS00382">
    <property type="entry name" value="CLP_PROTEASE_HIS"/>
    <property type="match status" value="1"/>
</dbReference>
<evidence type="ECO:0000256" key="7">
    <source>
        <dbReference type="HAMAP-Rule" id="MF_00444"/>
    </source>
</evidence>
<keyword evidence="5 7" id="KW-0720">Serine protease</keyword>
<evidence type="ECO:0000313" key="14">
    <source>
        <dbReference type="Proteomes" id="UP000593892"/>
    </source>
</evidence>
<proteinExistence type="inferred from homology"/>
<dbReference type="Pfam" id="PF00574">
    <property type="entry name" value="CLP_protease"/>
    <property type="match status" value="1"/>
</dbReference>
<dbReference type="PANTHER" id="PTHR10381">
    <property type="entry name" value="ATP-DEPENDENT CLP PROTEASE PROTEOLYTIC SUBUNIT"/>
    <property type="match status" value="1"/>
</dbReference>
<dbReference type="NCBIfam" id="NF001368">
    <property type="entry name" value="PRK00277.1"/>
    <property type="match status" value="1"/>
</dbReference>
<dbReference type="KEGG" id="pfer:IRI77_17925"/>
<keyword evidence="4 7" id="KW-0378">Hydrolase</keyword>
<dbReference type="InterPro" id="IPR001907">
    <property type="entry name" value="ClpP"/>
</dbReference>
<evidence type="ECO:0000256" key="8">
    <source>
        <dbReference type="PROSITE-ProRule" id="PRU10085"/>
    </source>
</evidence>
<comment type="subunit">
    <text evidence="7">Fourteen ClpP subunits assemble into 2 heptameric rings which stack back to back to give a disk-like structure with a central cavity, resembling the structure of eukaryotic proteasomes.</text>
</comment>
<protein>
    <recommendedName>
        <fullName evidence="7 12">ATP-dependent Clp protease proteolytic subunit</fullName>
        <ecNumber evidence="7 10">3.4.21.92</ecNumber>
    </recommendedName>
    <alternativeName>
        <fullName evidence="7">Endopeptidase Clp</fullName>
    </alternativeName>
</protein>
<dbReference type="NCBIfam" id="NF009205">
    <property type="entry name" value="PRK12553.1"/>
    <property type="match status" value="1"/>
</dbReference>
<reference evidence="13 14" key="1">
    <citation type="submission" date="2020-10" db="EMBL/GenBank/DDBJ databases">
        <title>Complete genome sequence of Paludibaculum fermentans P105T, a facultatively anaerobic acidobacterium capable of dissimilatory Fe(III) reduction.</title>
        <authorList>
            <person name="Dedysh S.N."/>
            <person name="Beletsky A.V."/>
            <person name="Kulichevskaya I.S."/>
            <person name="Mardanov A.V."/>
            <person name="Ravin N.V."/>
        </authorList>
    </citation>
    <scope>NUCLEOTIDE SEQUENCE [LARGE SCALE GENOMIC DNA]</scope>
    <source>
        <strain evidence="13 14">P105</strain>
    </source>
</reference>
<sequence>MLVPMVVEQTSRGERAFDIYSRLLKENIIFLGTPIDDQVANLIIAQMLFLASEDPEKDISLYINSPGGSITAGMAILDTMNLIEPDIVTYCVGQAASMGAVLLACGAKGKRYTLPHSRILIHQPSMSGLAGQATDIDIYAREILRMREILNGVLADATGQTVEKIARDVDRDYIMEAEAAVEYGIVDKIIAKRAK</sequence>
<dbReference type="NCBIfam" id="TIGR00493">
    <property type="entry name" value="clpP"/>
    <property type="match status" value="1"/>
</dbReference>
<keyword evidence="2 7" id="KW-0963">Cytoplasm</keyword>
<dbReference type="GO" id="GO:0005737">
    <property type="term" value="C:cytoplasm"/>
    <property type="evidence" value="ECO:0007669"/>
    <property type="project" value="UniProtKB-SubCell"/>
</dbReference>
<dbReference type="CDD" id="cd07017">
    <property type="entry name" value="S14_ClpP_2"/>
    <property type="match status" value="1"/>
</dbReference>
<dbReference type="HAMAP" id="MF_00444">
    <property type="entry name" value="ClpP"/>
    <property type="match status" value="1"/>
</dbReference>
<organism evidence="13 14">
    <name type="scientific">Paludibaculum fermentans</name>
    <dbReference type="NCBI Taxonomy" id="1473598"/>
    <lineage>
        <taxon>Bacteria</taxon>
        <taxon>Pseudomonadati</taxon>
        <taxon>Acidobacteriota</taxon>
        <taxon>Terriglobia</taxon>
        <taxon>Bryobacterales</taxon>
        <taxon>Bryobacteraceae</taxon>
        <taxon>Paludibaculum</taxon>
    </lineage>
</organism>
<accession>A0A7S7SN60</accession>
<feature type="active site" evidence="8">
    <location>
        <position position="97"/>
    </location>
</feature>
<dbReference type="GO" id="GO:0051117">
    <property type="term" value="F:ATPase binding"/>
    <property type="evidence" value="ECO:0007669"/>
    <property type="project" value="TreeGrafter"/>
</dbReference>
<evidence type="ECO:0000313" key="13">
    <source>
        <dbReference type="EMBL" id="QOY92047.1"/>
    </source>
</evidence>
<dbReference type="PANTHER" id="PTHR10381:SF70">
    <property type="entry name" value="ATP-DEPENDENT CLP PROTEASE PROTEOLYTIC SUBUNIT"/>
    <property type="match status" value="1"/>
</dbReference>
<comment type="similarity">
    <text evidence="1 7 12">Belongs to the peptidase S14 family.</text>
</comment>
<dbReference type="EMBL" id="CP063849">
    <property type="protein sequence ID" value="QOY92047.1"/>
    <property type="molecule type" value="Genomic_DNA"/>
</dbReference>
<feature type="active site" description="Nucleophile" evidence="7">
    <location>
        <position position="97"/>
    </location>
</feature>
<gene>
    <name evidence="7 13" type="primary">clpP</name>
    <name evidence="13" type="ORF">IRI77_17925</name>
</gene>
<evidence type="ECO:0000256" key="2">
    <source>
        <dbReference type="ARBA" id="ARBA00022490"/>
    </source>
</evidence>
<dbReference type="InterPro" id="IPR023562">
    <property type="entry name" value="ClpP/TepA"/>
</dbReference>
<evidence type="ECO:0000256" key="1">
    <source>
        <dbReference type="ARBA" id="ARBA00007039"/>
    </source>
</evidence>
<dbReference type="GO" id="GO:0006515">
    <property type="term" value="P:protein quality control for misfolded or incompletely synthesized proteins"/>
    <property type="evidence" value="ECO:0007669"/>
    <property type="project" value="TreeGrafter"/>
</dbReference>